<dbReference type="EMBL" id="CP068149">
    <property type="protein sequence ID" value="QQU58030.1"/>
    <property type="molecule type" value="Genomic_DNA"/>
</dbReference>
<name>A0ABX7DBC7_SERLI</name>
<evidence type="ECO:0000313" key="1">
    <source>
        <dbReference type="EMBL" id="QQU58030.1"/>
    </source>
</evidence>
<reference evidence="1 2" key="1">
    <citation type="submission" date="2021-01" db="EMBL/GenBank/DDBJ databases">
        <title>FDA dAtabase for Regulatory Grade micrObial Sequences (FDA-ARGOS): Supporting development and validation of Infectious Disease Dx tests.</title>
        <authorList>
            <person name="Blissenbach B."/>
            <person name="Krut O."/>
            <person name="Tallon L."/>
            <person name="Sadzewicz L."/>
            <person name="Zhao X."/>
            <person name="Boylan J."/>
            <person name="Ott S."/>
            <person name="Bowen H."/>
            <person name="Vavikolanu K."/>
            <person name="Mehta A."/>
            <person name="Aluvathingal J."/>
            <person name="Nadendla S."/>
            <person name="Yan Y."/>
            <person name="Sichtig H."/>
        </authorList>
    </citation>
    <scope>NUCLEOTIDE SEQUENCE [LARGE SCALE GENOMIC DNA]</scope>
    <source>
        <strain evidence="1 2">FDAARGOS_1081</strain>
        <plasmid evidence="1 2">unnamed</plasmid>
    </source>
</reference>
<dbReference type="Proteomes" id="UP000595237">
    <property type="component" value="Plasmid unnamed"/>
</dbReference>
<sequence>MLQEAPILVAGFPPLPTNYLTYKVAIDCYFQFMWVDENGMQVDGDDVGLFAGNLGLIPVLVAANVG</sequence>
<organism evidence="1 2">
    <name type="scientific">Serratia liquefaciens</name>
    <dbReference type="NCBI Taxonomy" id="614"/>
    <lineage>
        <taxon>Bacteria</taxon>
        <taxon>Pseudomonadati</taxon>
        <taxon>Pseudomonadota</taxon>
        <taxon>Gammaproteobacteria</taxon>
        <taxon>Enterobacterales</taxon>
        <taxon>Yersiniaceae</taxon>
        <taxon>Serratia</taxon>
    </lineage>
</organism>
<evidence type="ECO:0000313" key="2">
    <source>
        <dbReference type="Proteomes" id="UP000595237"/>
    </source>
</evidence>
<dbReference type="RefSeq" id="WP_201896571.1">
    <property type="nucleotide sequence ID" value="NZ_CP068149.1"/>
</dbReference>
<accession>A0ABX7DBC7</accession>
<keyword evidence="1" id="KW-0614">Plasmid</keyword>
<proteinExistence type="predicted"/>
<gene>
    <name evidence="1" type="ORF">I6I38_24975</name>
</gene>
<geneLocation type="plasmid" evidence="1 2">
    <name>unnamed</name>
</geneLocation>
<protein>
    <submittedName>
        <fullName evidence="1">Uncharacterized protein</fullName>
    </submittedName>
</protein>
<keyword evidence="2" id="KW-1185">Reference proteome</keyword>